<accession>A0A7C9TKR0</accession>
<feature type="domain" description="4Fe-4S ferredoxin-type" evidence="7">
    <location>
        <begin position="76"/>
        <end position="105"/>
    </location>
</feature>
<keyword evidence="3" id="KW-0677">Repeat</keyword>
<proteinExistence type="predicted"/>
<sequence length="198" mass="20318">MDPQRRFFLRRVSGQAPAFSPDPAVGPSAPGAAPTPRRPPWALSPESDFTAACTRCGACQTACPHGLLVAGDGGFPALRFVHGGCDFCGACVRHCGPGALRPPPGTAATDPGPWPAQGALPGRVRLAAHCLALRQVECRLCGDACDTRALRFVPAPGGVSRVQLDPARCHGCGACLPPCPVGALDWAPPPAPPRPANV</sequence>
<evidence type="ECO:0000313" key="8">
    <source>
        <dbReference type="EMBL" id="NDY91485.1"/>
    </source>
</evidence>
<dbReference type="SUPFAM" id="SSF54862">
    <property type="entry name" value="4Fe-4S ferredoxins"/>
    <property type="match status" value="1"/>
</dbReference>
<keyword evidence="2" id="KW-0479">Metal-binding</keyword>
<dbReference type="InterPro" id="IPR017900">
    <property type="entry name" value="4Fe4S_Fe_S_CS"/>
</dbReference>
<protein>
    <submittedName>
        <fullName evidence="8">4Fe-4S dicluster domain-containing protein</fullName>
    </submittedName>
</protein>
<evidence type="ECO:0000256" key="4">
    <source>
        <dbReference type="ARBA" id="ARBA00023004"/>
    </source>
</evidence>
<dbReference type="PANTHER" id="PTHR43687:SF1">
    <property type="entry name" value="FERREDOXIN III"/>
    <property type="match status" value="1"/>
</dbReference>
<evidence type="ECO:0000256" key="3">
    <source>
        <dbReference type="ARBA" id="ARBA00022737"/>
    </source>
</evidence>
<dbReference type="AlphaFoldDB" id="A0A7C9TKR0"/>
<evidence type="ECO:0000313" key="9">
    <source>
        <dbReference type="Proteomes" id="UP000484255"/>
    </source>
</evidence>
<evidence type="ECO:0000259" key="7">
    <source>
        <dbReference type="PROSITE" id="PS51379"/>
    </source>
</evidence>
<comment type="caution">
    <text evidence="8">The sequence shown here is derived from an EMBL/GenBank/DDBJ whole genome shotgun (WGS) entry which is preliminary data.</text>
</comment>
<feature type="compositionally biased region" description="Low complexity" evidence="6">
    <location>
        <begin position="21"/>
        <end position="35"/>
    </location>
</feature>
<dbReference type="InterPro" id="IPR017896">
    <property type="entry name" value="4Fe4S_Fe-S-bd"/>
</dbReference>
<dbReference type="RefSeq" id="WP_163457334.1">
    <property type="nucleotide sequence ID" value="NZ_JAAGOH010000009.1"/>
</dbReference>
<feature type="region of interest" description="Disordered" evidence="6">
    <location>
        <begin position="13"/>
        <end position="41"/>
    </location>
</feature>
<keyword evidence="1" id="KW-0004">4Fe-4S</keyword>
<dbReference type="PANTHER" id="PTHR43687">
    <property type="entry name" value="ADENYLYLSULFATE REDUCTASE, BETA SUBUNIT"/>
    <property type="match status" value="1"/>
</dbReference>
<dbReference type="GO" id="GO:0046872">
    <property type="term" value="F:metal ion binding"/>
    <property type="evidence" value="ECO:0007669"/>
    <property type="project" value="UniProtKB-KW"/>
</dbReference>
<dbReference type="EMBL" id="JAAGOH010000009">
    <property type="protein sequence ID" value="NDY91485.1"/>
    <property type="molecule type" value="Genomic_DNA"/>
</dbReference>
<dbReference type="InterPro" id="IPR050572">
    <property type="entry name" value="Fe-S_Ferredoxin"/>
</dbReference>
<dbReference type="PROSITE" id="PS00198">
    <property type="entry name" value="4FE4S_FER_1"/>
    <property type="match status" value="2"/>
</dbReference>
<evidence type="ECO:0000256" key="1">
    <source>
        <dbReference type="ARBA" id="ARBA00022485"/>
    </source>
</evidence>
<reference evidence="8 9" key="1">
    <citation type="submission" date="2020-02" db="EMBL/GenBank/DDBJ databases">
        <title>Ideonella bacterium strain TBM-1.</title>
        <authorList>
            <person name="Chen W.-M."/>
        </authorList>
    </citation>
    <scope>NUCLEOTIDE SEQUENCE [LARGE SCALE GENOMIC DNA]</scope>
    <source>
        <strain evidence="8 9">TBM-1</strain>
    </source>
</reference>
<gene>
    <name evidence="8" type="ORF">G3A44_09825</name>
</gene>
<name>A0A7C9TKR0_9BURK</name>
<dbReference type="PROSITE" id="PS51379">
    <property type="entry name" value="4FE4S_FER_2"/>
    <property type="match status" value="3"/>
</dbReference>
<keyword evidence="9" id="KW-1185">Reference proteome</keyword>
<evidence type="ECO:0000256" key="6">
    <source>
        <dbReference type="SAM" id="MobiDB-lite"/>
    </source>
</evidence>
<evidence type="ECO:0000256" key="5">
    <source>
        <dbReference type="ARBA" id="ARBA00023014"/>
    </source>
</evidence>
<dbReference type="GO" id="GO:0051539">
    <property type="term" value="F:4 iron, 4 sulfur cluster binding"/>
    <property type="evidence" value="ECO:0007669"/>
    <property type="project" value="UniProtKB-KW"/>
</dbReference>
<evidence type="ECO:0000256" key="2">
    <source>
        <dbReference type="ARBA" id="ARBA00022723"/>
    </source>
</evidence>
<organism evidence="8 9">
    <name type="scientific">Ideonella livida</name>
    <dbReference type="NCBI Taxonomy" id="2707176"/>
    <lineage>
        <taxon>Bacteria</taxon>
        <taxon>Pseudomonadati</taxon>
        <taxon>Pseudomonadota</taxon>
        <taxon>Betaproteobacteria</taxon>
        <taxon>Burkholderiales</taxon>
        <taxon>Sphaerotilaceae</taxon>
        <taxon>Ideonella</taxon>
    </lineage>
</organism>
<feature type="domain" description="4Fe-4S ferredoxin-type" evidence="7">
    <location>
        <begin position="160"/>
        <end position="189"/>
    </location>
</feature>
<feature type="domain" description="4Fe-4S ferredoxin-type" evidence="7">
    <location>
        <begin position="43"/>
        <end position="73"/>
    </location>
</feature>
<dbReference type="Pfam" id="PF12838">
    <property type="entry name" value="Fer4_7"/>
    <property type="match status" value="1"/>
</dbReference>
<keyword evidence="4" id="KW-0408">Iron</keyword>
<dbReference type="CDD" id="cd10564">
    <property type="entry name" value="NapF_like"/>
    <property type="match status" value="1"/>
</dbReference>
<dbReference type="Pfam" id="PF13187">
    <property type="entry name" value="Fer4_9"/>
    <property type="match status" value="1"/>
</dbReference>
<keyword evidence="5" id="KW-0411">Iron-sulfur</keyword>
<dbReference type="Proteomes" id="UP000484255">
    <property type="component" value="Unassembled WGS sequence"/>
</dbReference>
<dbReference type="InterPro" id="IPR004496">
    <property type="entry name" value="NapF"/>
</dbReference>
<dbReference type="Gene3D" id="3.30.70.20">
    <property type="match status" value="2"/>
</dbReference>